<name>A0ABP9VYV0_9BACT</name>
<gene>
    <name evidence="2" type="ORF">Rcae01_05406</name>
</gene>
<evidence type="ECO:0000256" key="1">
    <source>
        <dbReference type="SAM" id="MobiDB-lite"/>
    </source>
</evidence>
<evidence type="ECO:0000313" key="2">
    <source>
        <dbReference type="EMBL" id="GAA5509901.1"/>
    </source>
</evidence>
<organism evidence="2 3">
    <name type="scientific">Novipirellula caenicola</name>
    <dbReference type="NCBI Taxonomy" id="1536901"/>
    <lineage>
        <taxon>Bacteria</taxon>
        <taxon>Pseudomonadati</taxon>
        <taxon>Planctomycetota</taxon>
        <taxon>Planctomycetia</taxon>
        <taxon>Pirellulales</taxon>
        <taxon>Pirellulaceae</taxon>
        <taxon>Novipirellula</taxon>
    </lineage>
</organism>
<protein>
    <submittedName>
        <fullName evidence="2">Uncharacterized protein</fullName>
    </submittedName>
</protein>
<feature type="region of interest" description="Disordered" evidence="1">
    <location>
        <begin position="23"/>
        <end position="44"/>
    </location>
</feature>
<dbReference type="Proteomes" id="UP001416858">
    <property type="component" value="Unassembled WGS sequence"/>
</dbReference>
<keyword evidence="3" id="KW-1185">Reference proteome</keyword>
<feature type="compositionally biased region" description="Polar residues" evidence="1">
    <location>
        <begin position="26"/>
        <end position="44"/>
    </location>
</feature>
<sequence length="44" mass="5083">MPERGDPHTELHRLWLLQLRPDQVHDSQSQGSPLSDTIQFTEDA</sequence>
<comment type="caution">
    <text evidence="2">The sequence shown here is derived from an EMBL/GenBank/DDBJ whole genome shotgun (WGS) entry which is preliminary data.</text>
</comment>
<reference evidence="2 3" key="1">
    <citation type="submission" date="2024-02" db="EMBL/GenBank/DDBJ databases">
        <title>Rhodopirellula caenicola NBRC 110016.</title>
        <authorList>
            <person name="Ichikawa N."/>
            <person name="Katano-Makiyama Y."/>
            <person name="Hidaka K."/>
        </authorList>
    </citation>
    <scope>NUCLEOTIDE SEQUENCE [LARGE SCALE GENOMIC DNA]</scope>
    <source>
        <strain evidence="2 3">NBRC 110016</strain>
    </source>
</reference>
<proteinExistence type="predicted"/>
<dbReference type="EMBL" id="BAABRO010000017">
    <property type="protein sequence ID" value="GAA5509901.1"/>
    <property type="molecule type" value="Genomic_DNA"/>
</dbReference>
<evidence type="ECO:0000313" key="3">
    <source>
        <dbReference type="Proteomes" id="UP001416858"/>
    </source>
</evidence>
<accession>A0ABP9VYV0</accession>